<protein>
    <recommendedName>
        <fullName evidence="2">Thioredoxin domain-containing protein</fullName>
    </recommendedName>
</protein>
<dbReference type="GO" id="GO:0016491">
    <property type="term" value="F:oxidoreductase activity"/>
    <property type="evidence" value="ECO:0007669"/>
    <property type="project" value="InterPro"/>
</dbReference>
<proteinExistence type="predicted"/>
<evidence type="ECO:0000313" key="4">
    <source>
        <dbReference type="Proteomes" id="UP000218113"/>
    </source>
</evidence>
<accession>A0A2A4T943</accession>
<dbReference type="InterPro" id="IPR013766">
    <property type="entry name" value="Thioredoxin_domain"/>
</dbReference>
<dbReference type="Proteomes" id="UP000218113">
    <property type="component" value="Unassembled WGS sequence"/>
</dbReference>
<dbReference type="PANTHER" id="PTHR42852">
    <property type="entry name" value="THIOL:DISULFIDE INTERCHANGE PROTEIN DSBE"/>
    <property type="match status" value="1"/>
</dbReference>
<reference evidence="4" key="1">
    <citation type="submission" date="2017-08" db="EMBL/GenBank/DDBJ databases">
        <title>A dynamic microbial community with high functional redundancy inhabits the cold, oxic subseafloor aquifer.</title>
        <authorList>
            <person name="Tully B.J."/>
            <person name="Wheat C.G."/>
            <person name="Glazer B.T."/>
            <person name="Huber J.A."/>
        </authorList>
    </citation>
    <scope>NUCLEOTIDE SEQUENCE [LARGE SCALE GENOMIC DNA]</scope>
</reference>
<dbReference type="CDD" id="cd02966">
    <property type="entry name" value="TlpA_like_family"/>
    <property type="match status" value="1"/>
</dbReference>
<dbReference type="InterPro" id="IPR000866">
    <property type="entry name" value="AhpC/TSA"/>
</dbReference>
<sequence>MLSKIKYGVAAVLILLFFSSTLSAAKLKVGDQAPQLIGKKAIGRGILKLSNLKREVGYEKDAQGRFVEVRGKYVLKIKKNIVVLNFFSTTCIPCIREIPTYNRVAKYFEQEAVKLIYVNVDAYATPQILKKFIIRRKIETPMMLPNQREAMRKYDVRSLPRMVIINAQGKVEKILIGFSENLEQELMDMISALLKAGQQ</sequence>
<dbReference type="InterPro" id="IPR036249">
    <property type="entry name" value="Thioredoxin-like_sf"/>
</dbReference>
<dbReference type="Pfam" id="PF00578">
    <property type="entry name" value="AhpC-TSA"/>
    <property type="match status" value="1"/>
</dbReference>
<feature type="signal peptide" evidence="1">
    <location>
        <begin position="1"/>
        <end position="24"/>
    </location>
</feature>
<comment type="caution">
    <text evidence="3">The sequence shown here is derived from an EMBL/GenBank/DDBJ whole genome shotgun (WGS) entry which is preliminary data.</text>
</comment>
<evidence type="ECO:0000259" key="2">
    <source>
        <dbReference type="PROSITE" id="PS51352"/>
    </source>
</evidence>
<dbReference type="InterPro" id="IPR050553">
    <property type="entry name" value="Thioredoxin_ResA/DsbE_sf"/>
</dbReference>
<feature type="domain" description="Thioredoxin" evidence="2">
    <location>
        <begin position="27"/>
        <end position="195"/>
    </location>
</feature>
<dbReference type="Gene3D" id="3.40.30.10">
    <property type="entry name" value="Glutaredoxin"/>
    <property type="match status" value="1"/>
</dbReference>
<dbReference type="AlphaFoldDB" id="A0A2A4T943"/>
<organism evidence="3 4">
    <name type="scientific">SAR324 cluster bacterium</name>
    <dbReference type="NCBI Taxonomy" id="2024889"/>
    <lineage>
        <taxon>Bacteria</taxon>
        <taxon>Deltaproteobacteria</taxon>
        <taxon>SAR324 cluster</taxon>
    </lineage>
</organism>
<evidence type="ECO:0000256" key="1">
    <source>
        <dbReference type="SAM" id="SignalP"/>
    </source>
</evidence>
<dbReference type="PANTHER" id="PTHR42852:SF13">
    <property type="entry name" value="PROTEIN DIPZ"/>
    <property type="match status" value="1"/>
</dbReference>
<dbReference type="EMBL" id="NVSR01000008">
    <property type="protein sequence ID" value="PCI30038.1"/>
    <property type="molecule type" value="Genomic_DNA"/>
</dbReference>
<dbReference type="GO" id="GO:0016209">
    <property type="term" value="F:antioxidant activity"/>
    <property type="evidence" value="ECO:0007669"/>
    <property type="project" value="InterPro"/>
</dbReference>
<dbReference type="PROSITE" id="PS51352">
    <property type="entry name" value="THIOREDOXIN_2"/>
    <property type="match status" value="1"/>
</dbReference>
<keyword evidence="1" id="KW-0732">Signal</keyword>
<feature type="chain" id="PRO_5012201543" description="Thioredoxin domain-containing protein" evidence="1">
    <location>
        <begin position="25"/>
        <end position="199"/>
    </location>
</feature>
<evidence type="ECO:0000313" key="3">
    <source>
        <dbReference type="EMBL" id="PCI30038.1"/>
    </source>
</evidence>
<dbReference type="SUPFAM" id="SSF52833">
    <property type="entry name" value="Thioredoxin-like"/>
    <property type="match status" value="1"/>
</dbReference>
<name>A0A2A4T943_9DELT</name>
<gene>
    <name evidence="3" type="ORF">COB67_02910</name>
</gene>